<dbReference type="Pfam" id="PF13193">
    <property type="entry name" value="AMP-binding_C"/>
    <property type="match status" value="1"/>
</dbReference>
<proteinExistence type="inferred from homology"/>
<dbReference type="InterPro" id="IPR042099">
    <property type="entry name" value="ANL_N_sf"/>
</dbReference>
<dbReference type="Gene3D" id="3.30.300.30">
    <property type="match status" value="1"/>
</dbReference>
<dbReference type="InterPro" id="IPR050237">
    <property type="entry name" value="ATP-dep_AMP-bd_enzyme"/>
</dbReference>
<dbReference type="InterPro" id="IPR020845">
    <property type="entry name" value="AMP-binding_CS"/>
</dbReference>
<dbReference type="Proteomes" id="UP000253769">
    <property type="component" value="Unassembled WGS sequence"/>
</dbReference>
<dbReference type="PANTHER" id="PTHR43767">
    <property type="entry name" value="LONG-CHAIN-FATTY-ACID--COA LIGASE"/>
    <property type="match status" value="1"/>
</dbReference>
<dbReference type="EMBL" id="QQOH01000001">
    <property type="protein sequence ID" value="RDE24397.1"/>
    <property type="molecule type" value="Genomic_DNA"/>
</dbReference>
<dbReference type="SUPFAM" id="SSF56801">
    <property type="entry name" value="Acetyl-CoA synthetase-like"/>
    <property type="match status" value="1"/>
</dbReference>
<keyword evidence="2 5" id="KW-0436">Ligase</keyword>
<protein>
    <submittedName>
        <fullName evidence="5">Fatty-acid--CoA ligase</fullName>
    </submittedName>
</protein>
<comment type="similarity">
    <text evidence="1">Belongs to the ATP-dependent AMP-binding enzyme family.</text>
</comment>
<evidence type="ECO:0000313" key="6">
    <source>
        <dbReference type="Proteomes" id="UP000253769"/>
    </source>
</evidence>
<evidence type="ECO:0000256" key="1">
    <source>
        <dbReference type="ARBA" id="ARBA00006432"/>
    </source>
</evidence>
<dbReference type="InterPro" id="IPR025110">
    <property type="entry name" value="AMP-bd_C"/>
</dbReference>
<keyword evidence="6" id="KW-1185">Reference proteome</keyword>
<evidence type="ECO:0000313" key="5">
    <source>
        <dbReference type="EMBL" id="RDE24397.1"/>
    </source>
</evidence>
<dbReference type="OrthoDB" id="9761989at2"/>
<sequence>MYCTQPIRRSAQIQPNAIATIHGDRQRTFAELENRIARFADALQQKIGVNPGDRVAILALNSDRYYEYLFAVPWAGAVVVPLNIRWSTAENVYSLEDSGSSVLLVDDTFLPVAEGIRETSNVVRTYIYMGDGETPAGMLNYETLIADAQPAEDADRGYDDLLGIFYTGGTTGFPKGVMISHLNYYSSSVFAMADLDFNRPGVRYLHAAPMFHMADLAMGMGNTIAGNTHVFIPAFQPQTVAQAIEQQRVTATLLVPTMVAMMLEQQAFASADISTLDQIVYGASPMPEGTLRQAMDALPNVAFYQGYGQTEMAPLVSILRPEYHVFEGPNAGKLRSAGQVGMVVDVKILDEEGNPLPVGGVGEVVSRGPNAMRGYWNKPEQTAKALVDGWVHTGDAGYLDEDGFLFLVDRMKDMIVSGGENVFSAEVESALTRHPAVHEVAVIGIPSEEWGEAVHAIVRLKPGEEVSEQELIASCKEHIAGYKCPRSIEFRETPFPVTGAGKLRKMDLRDPYWEGRDRAIN</sequence>
<dbReference type="PANTHER" id="PTHR43767:SF1">
    <property type="entry name" value="NONRIBOSOMAL PEPTIDE SYNTHASE PES1 (EUROFUNG)-RELATED"/>
    <property type="match status" value="1"/>
</dbReference>
<dbReference type="InterPro" id="IPR045851">
    <property type="entry name" value="AMP-bd_C_sf"/>
</dbReference>
<evidence type="ECO:0000259" key="4">
    <source>
        <dbReference type="Pfam" id="PF13193"/>
    </source>
</evidence>
<feature type="domain" description="AMP-binding enzyme C-terminal" evidence="4">
    <location>
        <begin position="426"/>
        <end position="502"/>
    </location>
</feature>
<dbReference type="Pfam" id="PF00501">
    <property type="entry name" value="AMP-binding"/>
    <property type="match status" value="1"/>
</dbReference>
<dbReference type="RefSeq" id="WP_114693984.1">
    <property type="nucleotide sequence ID" value="NZ_QQOH01000001.1"/>
</dbReference>
<comment type="caution">
    <text evidence="5">The sequence shown here is derived from an EMBL/GenBank/DDBJ whole genome shotgun (WGS) entry which is preliminary data.</text>
</comment>
<reference evidence="5 6" key="1">
    <citation type="submission" date="2018-07" db="EMBL/GenBank/DDBJ databases">
        <title>Motiliproteus coralliicola sp. nov., a bacterium isolated from Coral.</title>
        <authorList>
            <person name="Wang G."/>
        </authorList>
    </citation>
    <scope>NUCLEOTIDE SEQUENCE [LARGE SCALE GENOMIC DNA]</scope>
    <source>
        <strain evidence="5 6">C34</strain>
    </source>
</reference>
<name>A0A369WRW1_9GAMM</name>
<gene>
    <name evidence="5" type="ORF">DV711_02070</name>
</gene>
<feature type="domain" description="AMP-dependent synthetase/ligase" evidence="3">
    <location>
        <begin position="8"/>
        <end position="376"/>
    </location>
</feature>
<dbReference type="FunFam" id="3.30.300.30:FF:000008">
    <property type="entry name" value="2,3-dihydroxybenzoate-AMP ligase"/>
    <property type="match status" value="1"/>
</dbReference>
<evidence type="ECO:0000259" key="3">
    <source>
        <dbReference type="Pfam" id="PF00501"/>
    </source>
</evidence>
<dbReference type="Gene3D" id="3.40.50.12780">
    <property type="entry name" value="N-terminal domain of ligase-like"/>
    <property type="match status" value="1"/>
</dbReference>
<dbReference type="InterPro" id="IPR000873">
    <property type="entry name" value="AMP-dep_synth/lig_dom"/>
</dbReference>
<organism evidence="5 6">
    <name type="scientific">Motiliproteus coralliicola</name>
    <dbReference type="NCBI Taxonomy" id="2283196"/>
    <lineage>
        <taxon>Bacteria</taxon>
        <taxon>Pseudomonadati</taxon>
        <taxon>Pseudomonadota</taxon>
        <taxon>Gammaproteobacteria</taxon>
        <taxon>Oceanospirillales</taxon>
        <taxon>Oceanospirillaceae</taxon>
        <taxon>Motiliproteus</taxon>
    </lineage>
</organism>
<dbReference type="CDD" id="cd17631">
    <property type="entry name" value="FACL_FadD13-like"/>
    <property type="match status" value="1"/>
</dbReference>
<dbReference type="PROSITE" id="PS00455">
    <property type="entry name" value="AMP_BINDING"/>
    <property type="match status" value="1"/>
</dbReference>
<evidence type="ECO:0000256" key="2">
    <source>
        <dbReference type="ARBA" id="ARBA00022598"/>
    </source>
</evidence>
<accession>A0A369WRW1</accession>
<dbReference type="AlphaFoldDB" id="A0A369WRW1"/>
<dbReference type="NCBIfam" id="NF004837">
    <property type="entry name" value="PRK06187.1"/>
    <property type="match status" value="1"/>
</dbReference>
<dbReference type="GO" id="GO:0016878">
    <property type="term" value="F:acid-thiol ligase activity"/>
    <property type="evidence" value="ECO:0007669"/>
    <property type="project" value="UniProtKB-ARBA"/>
</dbReference>